<keyword evidence="2" id="KW-1185">Reference proteome</keyword>
<evidence type="ECO:0000313" key="1">
    <source>
        <dbReference type="EMBL" id="AIZ94747.1"/>
    </source>
</evidence>
<protein>
    <submittedName>
        <fullName evidence="1">Uncharacterized protein</fullName>
    </submittedName>
</protein>
<dbReference type="GeneID" id="26793909"/>
<dbReference type="Proteomes" id="UP000030922">
    <property type="component" value="Segment"/>
</dbReference>
<dbReference type="KEGG" id="vg:26793909"/>
<proteinExistence type="predicted"/>
<organism evidence="1 2">
    <name type="scientific">Lactobacillus phage LfeInf</name>
    <dbReference type="NCBI Taxonomy" id="1567484"/>
    <lineage>
        <taxon>Viruses</taxon>
        <taxon>Duplodnaviria</taxon>
        <taxon>Heunggongvirae</taxon>
        <taxon>Uroviricota</taxon>
        <taxon>Caudoviricetes</taxon>
        <taxon>Herelleviridae</taxon>
        <taxon>Hopescreekvirus</taxon>
        <taxon>Hopescreekvirus LfeInf</taxon>
    </lineage>
</organism>
<dbReference type="RefSeq" id="YP_009222359.1">
    <property type="nucleotide sequence ID" value="NC_029058.1"/>
</dbReference>
<reference evidence="1 2" key="2">
    <citation type="journal article" date="2015" name="Biotechnol. Biofuels">
        <title>Bacteriophage application restores ethanol fermentation characteristics disrupted by Lactobacillus fermentum.</title>
        <authorList>
            <person name="Liu M."/>
            <person name="Bischoff K.M."/>
            <person name="Gill J.J."/>
            <person name="Mire-Criscione M.D."/>
            <person name="Berry J.D."/>
            <person name="Young R."/>
            <person name="Summer E.J."/>
        </authorList>
    </citation>
    <scope>NUCLEOTIDE SEQUENCE [LARGE SCALE GENOMIC DNA]</scope>
</reference>
<reference evidence="2" key="1">
    <citation type="submission" date="2014-10" db="EMBL/GenBank/DDBJ databases">
        <title>Characterization of Lactobacillus fermentum phage vB_S_LfeInf.</title>
        <authorList>
            <person name="Liu M."/>
            <person name="Gill J.J."/>
            <person name="Berry J."/>
            <person name="Young R.III."/>
            <person name="Summer E.J."/>
        </authorList>
    </citation>
    <scope>NUCLEOTIDE SEQUENCE [LARGE SCALE GENOMIC DNA]</scope>
</reference>
<gene>
    <name evidence="1" type="ORF">LfeInf_121</name>
</gene>
<dbReference type="EMBL" id="KP054477">
    <property type="protein sequence ID" value="AIZ94747.1"/>
    <property type="molecule type" value="Genomic_DNA"/>
</dbReference>
<accession>A0A0A7NU68</accession>
<evidence type="ECO:0000313" key="2">
    <source>
        <dbReference type="Proteomes" id="UP000030922"/>
    </source>
</evidence>
<sequence>MNKQTNNGAIDTLLKRSWDMGLDFIDEGKFESNKELGALFDSVYPWEIDDKEKAELVQELLDNGYIEPSPDDEEIDSLQIVDNHLYTHYRDLTMMDICNYLIYDKCRKDYLLGFDAFGSYEITGAIDLATGSIGYYNSEYDVYTQVGTLWENDVTKLERVVNDYDFSIDCTCKVARN</sequence>
<name>A0A0A7NU68_9CAUD</name>